<feature type="region of interest" description="Disordered" evidence="1">
    <location>
        <begin position="188"/>
        <end position="221"/>
    </location>
</feature>
<sequence length="332" mass="36476">MPAPLAKGIIVGVSVLVAAGIAVYESPQFRRWVDQSRRKIAIALYNLGDEIHPREPVSQDISMTEEASEAAMERRRQAREEIALRRELMQSRRDTRTSSAAVSFDALVDQDGRLRSGAEEGDVTRGIVDEKDDITTAHSTALDSSRSTWLHKRGGGSPEPEALTDARLQAQREMMEAIERDRLHLYLPSETPSHHPSESLIDLTPTSEFPELTPSPSKQDRIANSEYFSIASLPSSTHNDSDIGQSGFFYAHPNQSEDRSSAESTHPEADPFQDHDLSAASSVAGSLEHVHHDVSSDGTLSEWGQHTDGALTPASWSEVGSVISSDDEHHHQ</sequence>
<organism evidence="2 3">
    <name type="scientific">Talaromyces atroroseus</name>
    <dbReference type="NCBI Taxonomy" id="1441469"/>
    <lineage>
        <taxon>Eukaryota</taxon>
        <taxon>Fungi</taxon>
        <taxon>Dikarya</taxon>
        <taxon>Ascomycota</taxon>
        <taxon>Pezizomycotina</taxon>
        <taxon>Eurotiomycetes</taxon>
        <taxon>Eurotiomycetidae</taxon>
        <taxon>Eurotiales</taxon>
        <taxon>Trichocomaceae</taxon>
        <taxon>Talaromyces</taxon>
        <taxon>Talaromyces sect. Trachyspermi</taxon>
    </lineage>
</organism>
<comment type="caution">
    <text evidence="2">The sequence shown here is derived from an EMBL/GenBank/DDBJ whole genome shotgun (WGS) entry which is preliminary data.</text>
</comment>
<gene>
    <name evidence="2" type="ORF">UA08_00769</name>
</gene>
<keyword evidence="3" id="KW-1185">Reference proteome</keyword>
<reference evidence="2 3" key="1">
    <citation type="submission" date="2015-06" db="EMBL/GenBank/DDBJ databases">
        <title>Talaromyces atroroseus IBT 11181 draft genome.</title>
        <authorList>
            <person name="Rasmussen K.B."/>
            <person name="Rasmussen S."/>
            <person name="Petersen B."/>
            <person name="Sicheritz-Ponten T."/>
            <person name="Mortensen U.H."/>
            <person name="Thrane U."/>
        </authorList>
    </citation>
    <scope>NUCLEOTIDE SEQUENCE [LARGE SCALE GENOMIC DNA]</scope>
    <source>
        <strain evidence="2 3">IBT 11181</strain>
    </source>
</reference>
<evidence type="ECO:0000313" key="3">
    <source>
        <dbReference type="Proteomes" id="UP000214365"/>
    </source>
</evidence>
<dbReference type="AlphaFoldDB" id="A0A225ATW9"/>
<accession>A0A225ATW9</accession>
<dbReference type="Proteomes" id="UP000214365">
    <property type="component" value="Unassembled WGS sequence"/>
</dbReference>
<proteinExistence type="predicted"/>
<dbReference type="RefSeq" id="XP_020124501.1">
    <property type="nucleotide sequence ID" value="XM_020260611.1"/>
</dbReference>
<feature type="region of interest" description="Disordered" evidence="1">
    <location>
        <begin position="236"/>
        <end position="332"/>
    </location>
</feature>
<dbReference type="EMBL" id="LFMY01000001">
    <property type="protein sequence ID" value="OKL64380.1"/>
    <property type="molecule type" value="Genomic_DNA"/>
</dbReference>
<evidence type="ECO:0000313" key="2">
    <source>
        <dbReference type="EMBL" id="OKL64380.1"/>
    </source>
</evidence>
<evidence type="ECO:0000256" key="1">
    <source>
        <dbReference type="SAM" id="MobiDB-lite"/>
    </source>
</evidence>
<protein>
    <submittedName>
        <fullName evidence="2">Uncharacterized protein</fullName>
    </submittedName>
</protein>
<feature type="region of interest" description="Disordered" evidence="1">
    <location>
        <begin position="135"/>
        <end position="162"/>
    </location>
</feature>
<dbReference type="GeneID" id="31000524"/>
<name>A0A225ATW9_TALAT</name>
<feature type="compositionally biased region" description="Basic and acidic residues" evidence="1">
    <location>
        <begin position="255"/>
        <end position="277"/>
    </location>
</feature>
<feature type="compositionally biased region" description="Polar residues" evidence="1">
    <location>
        <begin position="136"/>
        <end position="148"/>
    </location>
</feature>
<dbReference type="OrthoDB" id="3926760at2759"/>